<dbReference type="SUPFAM" id="SSF48264">
    <property type="entry name" value="Cytochrome P450"/>
    <property type="match status" value="1"/>
</dbReference>
<dbReference type="InterPro" id="IPR001128">
    <property type="entry name" value="Cyt_P450"/>
</dbReference>
<dbReference type="CDD" id="cd11041">
    <property type="entry name" value="CYP503A1-like"/>
    <property type="match status" value="1"/>
</dbReference>
<dbReference type="GO" id="GO:0019748">
    <property type="term" value="P:secondary metabolic process"/>
    <property type="evidence" value="ECO:0007669"/>
    <property type="project" value="UniProtKB-ARBA"/>
</dbReference>
<evidence type="ECO:0000256" key="2">
    <source>
        <dbReference type="ARBA" id="ARBA00010617"/>
    </source>
</evidence>
<dbReference type="GO" id="GO:0020037">
    <property type="term" value="F:heme binding"/>
    <property type="evidence" value="ECO:0007669"/>
    <property type="project" value="InterPro"/>
</dbReference>
<dbReference type="GO" id="GO:0004497">
    <property type="term" value="F:monooxygenase activity"/>
    <property type="evidence" value="ECO:0007669"/>
    <property type="project" value="UniProtKB-KW"/>
</dbReference>
<name>A0A1E3BGL2_ASPCR</name>
<comment type="cofactor">
    <cofactor evidence="1 7">
        <name>heme</name>
        <dbReference type="ChEBI" id="CHEBI:30413"/>
    </cofactor>
</comment>
<comment type="similarity">
    <text evidence="2">Belongs to the cytochrome P450 family.</text>
</comment>
<dbReference type="GO" id="GO:0005506">
    <property type="term" value="F:iron ion binding"/>
    <property type="evidence" value="ECO:0007669"/>
    <property type="project" value="InterPro"/>
</dbReference>
<proteinExistence type="inferred from homology"/>
<evidence type="ECO:0000256" key="3">
    <source>
        <dbReference type="ARBA" id="ARBA00022723"/>
    </source>
</evidence>
<evidence type="ECO:0000256" key="8">
    <source>
        <dbReference type="SAM" id="SignalP"/>
    </source>
</evidence>
<dbReference type="Gene3D" id="1.10.630.10">
    <property type="entry name" value="Cytochrome P450"/>
    <property type="match status" value="1"/>
</dbReference>
<keyword evidence="3 7" id="KW-0479">Metal-binding</keyword>
<evidence type="ECO:0000256" key="7">
    <source>
        <dbReference type="PIRSR" id="PIRSR602403-1"/>
    </source>
</evidence>
<comment type="caution">
    <text evidence="9">The sequence shown here is derived from an EMBL/GenBank/DDBJ whole genome shotgun (WGS) entry which is preliminary data.</text>
</comment>
<keyword evidence="5 7" id="KW-0408">Iron</keyword>
<feature type="signal peptide" evidence="8">
    <location>
        <begin position="1"/>
        <end position="26"/>
    </location>
</feature>
<dbReference type="PANTHER" id="PTHR46206:SF4">
    <property type="entry name" value="P450, PUTATIVE (EUROFUNG)-RELATED"/>
    <property type="match status" value="1"/>
</dbReference>
<evidence type="ECO:0008006" key="11">
    <source>
        <dbReference type="Google" id="ProtNLM"/>
    </source>
</evidence>
<dbReference type="AlphaFoldDB" id="A0A1E3BGL2"/>
<protein>
    <recommendedName>
        <fullName evidence="11">Cytochrome P450</fullName>
    </recommendedName>
</protein>
<feature type="binding site" description="axial binding residue" evidence="7">
    <location>
        <position position="454"/>
    </location>
    <ligand>
        <name>heme</name>
        <dbReference type="ChEBI" id="CHEBI:30413"/>
    </ligand>
    <ligandPart>
        <name>Fe</name>
        <dbReference type="ChEBI" id="CHEBI:18248"/>
    </ligandPart>
</feature>
<accession>A0A1E3BGL2</accession>
<evidence type="ECO:0000313" key="9">
    <source>
        <dbReference type="EMBL" id="ODM20069.1"/>
    </source>
</evidence>
<dbReference type="PANTHER" id="PTHR46206">
    <property type="entry name" value="CYTOCHROME P450"/>
    <property type="match status" value="1"/>
</dbReference>
<dbReference type="Proteomes" id="UP000094569">
    <property type="component" value="Unassembled WGS sequence"/>
</dbReference>
<sequence length="520" mass="58542">MSLFQAAVVLSLLLLFLVIGTDYIDGWSKRKSLGEIPVIDDGSCLSPRLRWTRSNWNMAEAYEKAYQSVRLPQPYSLPPKAMLNTSFNYSIQNGANLWRSDYHTTDTVNGMHYHTAVTDKLPIDAIYKCSNRALYLRQFHATVVNGLDRFLPSTFPIGQANEWYEANTSNAMFDMMAKVAASFIIGPEFATDNDFIQQALSYMFQINATTAAIYSYPRIVRPLAWQFAPACRALRSAIISLKRRLIPEIRARVSQARSGEKDGKFSMLNVLIDTAIEQNVLRRDRGCKEEERAVDQLAQHTMFFFFDAAAPIASVATIMLYRIMTSPEYAQSLREETSEALKASGGEWSFEILSSMPRLESYTREVLRIHVPLVWGPSRQVLKPLTINSLKLTLQPGDLITVPALFTHTDQDLYPDAMEFDPNRFYDSASGKCVPRVTTATDTFLSFGHGTCACPGRTLAMRAVQILFAKMLLLYEVEFADGRKDFPANVLTPGFNLQDPTVMMRVKRRVSSGPANTAML</sequence>
<dbReference type="InterPro" id="IPR036396">
    <property type="entry name" value="Cyt_P450_sf"/>
</dbReference>
<keyword evidence="6" id="KW-0503">Monooxygenase</keyword>
<evidence type="ECO:0000256" key="4">
    <source>
        <dbReference type="ARBA" id="ARBA00023002"/>
    </source>
</evidence>
<dbReference type="STRING" id="573508.A0A1E3BGL2"/>
<dbReference type="OrthoDB" id="1844152at2759"/>
<evidence type="ECO:0000313" key="10">
    <source>
        <dbReference type="Proteomes" id="UP000094569"/>
    </source>
</evidence>
<evidence type="ECO:0000256" key="6">
    <source>
        <dbReference type="ARBA" id="ARBA00023033"/>
    </source>
</evidence>
<dbReference type="VEuPathDB" id="FungiDB:SI65_05055"/>
<keyword evidence="4" id="KW-0560">Oxidoreductase</keyword>
<dbReference type="InterPro" id="IPR002403">
    <property type="entry name" value="Cyt_P450_E_grp-IV"/>
</dbReference>
<dbReference type="GO" id="GO:0016705">
    <property type="term" value="F:oxidoreductase activity, acting on paired donors, with incorporation or reduction of molecular oxygen"/>
    <property type="evidence" value="ECO:0007669"/>
    <property type="project" value="InterPro"/>
</dbReference>
<keyword evidence="7" id="KW-0349">Heme</keyword>
<dbReference type="EMBL" id="JXNT01000004">
    <property type="protein sequence ID" value="ODM20069.1"/>
    <property type="molecule type" value="Genomic_DNA"/>
</dbReference>
<dbReference type="PRINTS" id="PR00465">
    <property type="entry name" value="EP450IV"/>
</dbReference>
<feature type="chain" id="PRO_5009123670" description="Cytochrome P450" evidence="8">
    <location>
        <begin position="27"/>
        <end position="520"/>
    </location>
</feature>
<keyword evidence="10" id="KW-1185">Reference proteome</keyword>
<evidence type="ECO:0000256" key="5">
    <source>
        <dbReference type="ARBA" id="ARBA00023004"/>
    </source>
</evidence>
<evidence type="ECO:0000256" key="1">
    <source>
        <dbReference type="ARBA" id="ARBA00001971"/>
    </source>
</evidence>
<keyword evidence="8" id="KW-0732">Signal</keyword>
<organism evidence="9 10">
    <name type="scientific">Aspergillus cristatus</name>
    <name type="common">Chinese Fuzhuan brick tea-fermentation fungus</name>
    <name type="synonym">Eurotium cristatum</name>
    <dbReference type="NCBI Taxonomy" id="573508"/>
    <lineage>
        <taxon>Eukaryota</taxon>
        <taxon>Fungi</taxon>
        <taxon>Dikarya</taxon>
        <taxon>Ascomycota</taxon>
        <taxon>Pezizomycotina</taxon>
        <taxon>Eurotiomycetes</taxon>
        <taxon>Eurotiomycetidae</taxon>
        <taxon>Eurotiales</taxon>
        <taxon>Aspergillaceae</taxon>
        <taxon>Aspergillus</taxon>
        <taxon>Aspergillus subgen. Aspergillus</taxon>
    </lineage>
</organism>
<gene>
    <name evidence="9" type="ORF">SI65_05055</name>
</gene>
<dbReference type="Pfam" id="PF00067">
    <property type="entry name" value="p450"/>
    <property type="match status" value="1"/>
</dbReference>
<reference evidence="9 10" key="1">
    <citation type="journal article" date="2016" name="BMC Genomics">
        <title>Comparative genomic and transcriptomic analyses of the Fuzhuan brick tea-fermentation fungus Aspergillus cristatus.</title>
        <authorList>
            <person name="Ge Y."/>
            <person name="Wang Y."/>
            <person name="Liu Y."/>
            <person name="Tan Y."/>
            <person name="Ren X."/>
            <person name="Zhang X."/>
            <person name="Hyde K.D."/>
            <person name="Liu Y."/>
            <person name="Liu Z."/>
        </authorList>
    </citation>
    <scope>NUCLEOTIDE SEQUENCE [LARGE SCALE GENOMIC DNA]</scope>
    <source>
        <strain evidence="9 10">GZAAS20.1005</strain>
    </source>
</reference>